<evidence type="ECO:0000256" key="1">
    <source>
        <dbReference type="SAM" id="MobiDB-lite"/>
    </source>
</evidence>
<proteinExistence type="predicted"/>
<feature type="region of interest" description="Disordered" evidence="1">
    <location>
        <begin position="60"/>
        <end position="81"/>
    </location>
</feature>
<name>A0A124E4M2_MYCFO</name>
<comment type="caution">
    <text evidence="2">The sequence shown here is derived from an EMBL/GenBank/DDBJ whole genome shotgun (WGS) entry which is preliminary data.</text>
</comment>
<protein>
    <submittedName>
        <fullName evidence="2">Genomic scaffold, scaffold_3</fullName>
    </submittedName>
</protein>
<dbReference type="AlphaFoldDB" id="A0A124E4M2"/>
<gene>
    <name evidence="2" type="ORF">RMCFA_3658</name>
</gene>
<dbReference type="Proteomes" id="UP000069705">
    <property type="component" value="Unassembled WGS sequence"/>
</dbReference>
<reference evidence="3" key="2">
    <citation type="submission" date="2016-02" db="EMBL/GenBank/DDBJ databases">
        <title>Draft genome sequence of five rapidly growing Mycobacterium species.</title>
        <authorList>
            <person name="Katahira K."/>
            <person name="Gotou Y."/>
            <person name="Iida K."/>
            <person name="Ogura Y."/>
            <person name="Hayashi T."/>
        </authorList>
    </citation>
    <scope>NUCLEOTIDE SEQUENCE [LARGE SCALE GENOMIC DNA]</scope>
    <source>
        <strain evidence="3">JCM6368</strain>
    </source>
</reference>
<evidence type="ECO:0000313" key="3">
    <source>
        <dbReference type="Proteomes" id="UP000069705"/>
    </source>
</evidence>
<dbReference type="EMBL" id="BCSZ01000033">
    <property type="protein sequence ID" value="GAT03546.1"/>
    <property type="molecule type" value="Genomic_DNA"/>
</dbReference>
<sequence>MPITTTITTRPAGTVDAARDDTDGCTVQPIVRAHTNCQLPEQVLRYLPSRQIAVPIASGTRGAAVGTDLSGSTGRSGGVDTIGRRQEVRQMSERTELLPTAIGPDGPRLGVPMKNPAPQTYSLEHGCPTGRLAISGSGVAA</sequence>
<organism evidence="2 3">
    <name type="scientific">Mycolicibacterium fortuitum subsp. acetamidolyticum</name>
    <dbReference type="NCBI Taxonomy" id="144550"/>
    <lineage>
        <taxon>Bacteria</taxon>
        <taxon>Bacillati</taxon>
        <taxon>Actinomycetota</taxon>
        <taxon>Actinomycetes</taxon>
        <taxon>Mycobacteriales</taxon>
        <taxon>Mycobacteriaceae</taxon>
        <taxon>Mycolicibacterium</taxon>
    </lineage>
</organism>
<accession>A0A124E4M2</accession>
<reference evidence="2 3" key="1">
    <citation type="journal article" date="2016" name="Genome Announc.">
        <title>Draft Genome Sequences of Five Rapidly Growing Mycobacterium Species, M. thermoresistibile, M. fortuitum subsp. acetamidolyticum, M. canariasense, M. brisbanense, and M. novocastrense.</title>
        <authorList>
            <person name="Katahira K."/>
            <person name="Ogura Y."/>
            <person name="Gotoh Y."/>
            <person name="Hayashi T."/>
        </authorList>
    </citation>
    <scope>NUCLEOTIDE SEQUENCE [LARGE SCALE GENOMIC DNA]</scope>
    <source>
        <strain evidence="2 3">JCM6368</strain>
    </source>
</reference>
<evidence type="ECO:0000313" key="2">
    <source>
        <dbReference type="EMBL" id="GAT03546.1"/>
    </source>
</evidence>